<dbReference type="InterPro" id="IPR036388">
    <property type="entry name" value="WH-like_DNA-bd_sf"/>
</dbReference>
<accession>A0A8J7ACE7</accession>
<dbReference type="SUPFAM" id="SSF46785">
    <property type="entry name" value="Winged helix' DNA-binding domain"/>
    <property type="match status" value="1"/>
</dbReference>
<protein>
    <submittedName>
        <fullName evidence="1">Uncharacterized protein</fullName>
    </submittedName>
</protein>
<name>A0A8J7ACE7_DESMC</name>
<dbReference type="Gene3D" id="1.10.10.10">
    <property type="entry name" value="Winged helix-like DNA-binding domain superfamily/Winged helix DNA-binding domain"/>
    <property type="match status" value="1"/>
</dbReference>
<keyword evidence="2" id="KW-1185">Reference proteome</keyword>
<dbReference type="Proteomes" id="UP000622533">
    <property type="component" value="Unassembled WGS sequence"/>
</dbReference>
<dbReference type="Pfam" id="PF09952">
    <property type="entry name" value="AbiEi_2"/>
    <property type="match status" value="1"/>
</dbReference>
<dbReference type="RefSeq" id="WP_069070356.1">
    <property type="nucleotide sequence ID" value="NZ_JADEXS020000001.1"/>
</dbReference>
<comment type="caution">
    <text evidence="1">The sequence shown here is derived from an EMBL/GenBank/DDBJ whole genome shotgun (WGS) entry which is preliminary data.</text>
</comment>
<dbReference type="InterPro" id="IPR019238">
    <property type="entry name" value="AbiEi_2"/>
</dbReference>
<organism evidence="1 2">
    <name type="scientific">Desmonostoc muscorum LEGE 12446</name>
    <dbReference type="NCBI Taxonomy" id="1828758"/>
    <lineage>
        <taxon>Bacteria</taxon>
        <taxon>Bacillati</taxon>
        <taxon>Cyanobacteriota</taxon>
        <taxon>Cyanophyceae</taxon>
        <taxon>Nostocales</taxon>
        <taxon>Nostocaceae</taxon>
        <taxon>Desmonostoc</taxon>
    </lineage>
</organism>
<proteinExistence type="predicted"/>
<dbReference type="InterPro" id="IPR036390">
    <property type="entry name" value="WH_DNA-bd_sf"/>
</dbReference>
<dbReference type="AlphaFoldDB" id="A0A8J7ACE7"/>
<sequence length="360" mass="41109">MHPSNPLFQKCLAYLESLPNIKAVIKEEPYCSNEALADGQLIINTSHTTVNYICEIKTGLTNDLIEQVAEYLANLGKKLNHGQRPLLITRRLSSLVVDQLLERNIEFIDVDGNIYLNSPEIYIVVRNQVLKDSTNKSLEITAAALQVIYVLLKQPRCISVKEYLDEKIAYIAGVTPKTIKNTLTKLQELDYIRRKNRGYEIINYLKLLERWELGYSEILRAKLLLGTFTPIGKRNFSEVEAEIKEYADVYGYLIGGELAASIITQYLRPISATLHLNKNINDRQIAVKLKLKPDSEGKIVLLQSFGHDNCQQNEFRNLAKNIVHPLLIHAELVRTGNSRLKETAQIIYNKYIEEINQNND</sequence>
<reference evidence="1" key="1">
    <citation type="submission" date="2020-10" db="EMBL/GenBank/DDBJ databases">
        <authorList>
            <person name="Castelo-Branco R."/>
            <person name="Eusebio N."/>
            <person name="Adriana R."/>
            <person name="Vieira A."/>
            <person name="Brugerolle De Fraissinette N."/>
            <person name="Rezende De Castro R."/>
            <person name="Schneider M.P."/>
            <person name="Vasconcelos V."/>
            <person name="Leao P.N."/>
        </authorList>
    </citation>
    <scope>NUCLEOTIDE SEQUENCE</scope>
    <source>
        <strain evidence="1">LEGE 12446</strain>
    </source>
</reference>
<evidence type="ECO:0000313" key="1">
    <source>
        <dbReference type="EMBL" id="MBE9024133.1"/>
    </source>
</evidence>
<evidence type="ECO:0000313" key="2">
    <source>
        <dbReference type="Proteomes" id="UP000622533"/>
    </source>
</evidence>
<dbReference type="EMBL" id="JADEXS010000231">
    <property type="protein sequence ID" value="MBE9024133.1"/>
    <property type="molecule type" value="Genomic_DNA"/>
</dbReference>
<gene>
    <name evidence="1" type="ORF">IQ276_17370</name>
</gene>